<dbReference type="EMBL" id="LR215974">
    <property type="protein sequence ID" value="VFB04359.1"/>
    <property type="molecule type" value="Genomic_DNA"/>
</dbReference>
<feature type="signal peptide" evidence="1">
    <location>
        <begin position="1"/>
        <end position="18"/>
    </location>
</feature>
<dbReference type="AlphaFoldDB" id="A0A4U8WPK7"/>
<dbReference type="SUPFAM" id="SSF74653">
    <property type="entry name" value="TolA/TonB C-terminal domain"/>
    <property type="match status" value="1"/>
</dbReference>
<proteinExistence type="predicted"/>
<evidence type="ECO:0000256" key="1">
    <source>
        <dbReference type="SAM" id="SignalP"/>
    </source>
</evidence>
<evidence type="ECO:0000313" key="2">
    <source>
        <dbReference type="EMBL" id="VFB04359.1"/>
    </source>
</evidence>
<name>A0A4U8WPK7_9FLAO</name>
<sequence>MKKTLILFAFLSSTAIFSQEITQAKEKNTENTIYESLADKAEYPGGLNAFRKKFMETFKIGKVNGSGQVKSEVRFVIDQQGFITDIQTIGANDSMNREMERTLKKLSKTKWEPAKLDGIPVKYRFKLPITVNIGS</sequence>
<keyword evidence="1" id="KW-0732">Signal</keyword>
<evidence type="ECO:0000313" key="3">
    <source>
        <dbReference type="Proteomes" id="UP000290013"/>
    </source>
</evidence>
<dbReference type="Gene3D" id="3.30.1150.10">
    <property type="match status" value="1"/>
</dbReference>
<gene>
    <name evidence="2" type="ORF">NCTC12078_02384</name>
</gene>
<dbReference type="KEGG" id="ctai:NCTC12078_02384"/>
<accession>A0A4U8WPK7</accession>
<protein>
    <recommendedName>
        <fullName evidence="4">TonB C-terminal domain-containing protein</fullName>
    </recommendedName>
</protein>
<reference evidence="2 3" key="1">
    <citation type="submission" date="2019-02" db="EMBL/GenBank/DDBJ databases">
        <authorList>
            <consortium name="Pathogen Informatics"/>
        </authorList>
    </citation>
    <scope>NUCLEOTIDE SEQUENCE [LARGE SCALE GENOMIC DNA]</scope>
    <source>
        <strain evidence="2 3">3012STDY6944375</strain>
    </source>
</reference>
<evidence type="ECO:0008006" key="4">
    <source>
        <dbReference type="Google" id="ProtNLM"/>
    </source>
</evidence>
<organism evidence="2 3">
    <name type="scientific">Chryseobacterium taihuense</name>
    <dbReference type="NCBI Taxonomy" id="1141221"/>
    <lineage>
        <taxon>Bacteria</taxon>
        <taxon>Pseudomonadati</taxon>
        <taxon>Bacteroidota</taxon>
        <taxon>Flavobacteriia</taxon>
        <taxon>Flavobacteriales</taxon>
        <taxon>Weeksellaceae</taxon>
        <taxon>Chryseobacterium group</taxon>
        <taxon>Chryseobacterium</taxon>
    </lineage>
</organism>
<dbReference type="RefSeq" id="WP_130914623.1">
    <property type="nucleotide sequence ID" value="NZ_LR215974.1"/>
</dbReference>
<dbReference type="Proteomes" id="UP000290013">
    <property type="component" value="Chromosome"/>
</dbReference>
<feature type="chain" id="PRO_5020874931" description="TonB C-terminal domain-containing protein" evidence="1">
    <location>
        <begin position="19"/>
        <end position="135"/>
    </location>
</feature>